<name>A0AAN9LYX0_CANGL</name>
<sequence length="343" mass="38853">MGSQTLSHLPVIDFTNENLKPGTESWISACKVVRSALEDQGVFLALYDKVGSETYNSVYNAMKNIFDLSVETKQRKTTEKPIFSYAGPRSGIPLYESVGIMNPLSLEDCQKYTHIMWPEGNDHFCESVNSYGKQLVELDHIVKRMLFESYGLEKKKIESLVESTEYVLRGYKYRIPEEGESNLGVAPHSDTAFLTILNQKVEGLGVKLKGGEWFEVDVSPSLYLVMGGDALMVWSNDRIPACEHRVFIKSKIERYSLGLLSYAGKIMEPQEELVDAEHPLHYKPFDHYGYLRFFLSEEALKSDSRIKAFCGLFLVSGKAAWMAYLDVYCQFIWCPPTYTGGAS</sequence>
<keyword evidence="4" id="KW-0560">Oxidoreductase</keyword>
<keyword evidence="2" id="KW-0479">Metal-binding</keyword>
<evidence type="ECO:0000256" key="3">
    <source>
        <dbReference type="ARBA" id="ARBA00022964"/>
    </source>
</evidence>
<dbReference type="GO" id="GO:0051213">
    <property type="term" value="F:dioxygenase activity"/>
    <property type="evidence" value="ECO:0007669"/>
    <property type="project" value="UniProtKB-KW"/>
</dbReference>
<dbReference type="FunFam" id="2.60.120.330:FF:000022">
    <property type="entry name" value="Probable 2-oxoglutarate-dependent dioxygenase AOP1.2"/>
    <property type="match status" value="1"/>
</dbReference>
<dbReference type="SUPFAM" id="SSF51197">
    <property type="entry name" value="Clavaminate synthase-like"/>
    <property type="match status" value="1"/>
</dbReference>
<dbReference type="InterPro" id="IPR044861">
    <property type="entry name" value="IPNS-like_FE2OG_OXY"/>
</dbReference>
<reference evidence="8 9" key="1">
    <citation type="submission" date="2024-01" db="EMBL/GenBank/DDBJ databases">
        <title>The genomes of 5 underutilized Papilionoideae crops provide insights into root nodulation and disease resistanc.</title>
        <authorList>
            <person name="Jiang F."/>
        </authorList>
    </citation>
    <scope>NUCLEOTIDE SEQUENCE [LARGE SCALE GENOMIC DNA]</scope>
    <source>
        <strain evidence="8">LVBAO_FW01</strain>
        <tissue evidence="8">Leaves</tissue>
    </source>
</reference>
<keyword evidence="9" id="KW-1185">Reference proteome</keyword>
<gene>
    <name evidence="8" type="ORF">VNO77_15299</name>
</gene>
<dbReference type="InterPro" id="IPR050231">
    <property type="entry name" value="Iron_ascorbate_oxido_reductase"/>
</dbReference>
<comment type="function">
    <text evidence="6">Probable 2-oxoglutarate-dependent dioxygenase that may be involved in glucosinolates biosynthesis. May play a role in the production of aliphatic glucosinolates.</text>
</comment>
<feature type="domain" description="Isopenicillin N synthase-like Fe(2+) 2OG dioxygenase" evidence="7">
    <location>
        <begin position="173"/>
        <end position="257"/>
    </location>
</feature>
<evidence type="ECO:0000313" key="9">
    <source>
        <dbReference type="Proteomes" id="UP001367508"/>
    </source>
</evidence>
<dbReference type="EMBL" id="JAYMYQ010000003">
    <property type="protein sequence ID" value="KAK7344980.1"/>
    <property type="molecule type" value="Genomic_DNA"/>
</dbReference>
<dbReference type="Proteomes" id="UP001367508">
    <property type="component" value="Unassembled WGS sequence"/>
</dbReference>
<proteinExistence type="inferred from homology"/>
<evidence type="ECO:0000256" key="5">
    <source>
        <dbReference type="ARBA" id="ARBA00023004"/>
    </source>
</evidence>
<organism evidence="8 9">
    <name type="scientific">Canavalia gladiata</name>
    <name type="common">Sword bean</name>
    <name type="synonym">Dolichos gladiatus</name>
    <dbReference type="NCBI Taxonomy" id="3824"/>
    <lineage>
        <taxon>Eukaryota</taxon>
        <taxon>Viridiplantae</taxon>
        <taxon>Streptophyta</taxon>
        <taxon>Embryophyta</taxon>
        <taxon>Tracheophyta</taxon>
        <taxon>Spermatophyta</taxon>
        <taxon>Magnoliopsida</taxon>
        <taxon>eudicotyledons</taxon>
        <taxon>Gunneridae</taxon>
        <taxon>Pentapetalae</taxon>
        <taxon>rosids</taxon>
        <taxon>fabids</taxon>
        <taxon>Fabales</taxon>
        <taxon>Fabaceae</taxon>
        <taxon>Papilionoideae</taxon>
        <taxon>50 kb inversion clade</taxon>
        <taxon>NPAAA clade</taxon>
        <taxon>indigoferoid/millettioid clade</taxon>
        <taxon>Phaseoleae</taxon>
        <taxon>Canavalia</taxon>
    </lineage>
</organism>
<dbReference type="Pfam" id="PF03171">
    <property type="entry name" value="2OG-FeII_Oxy"/>
    <property type="match status" value="1"/>
</dbReference>
<evidence type="ECO:0000313" key="8">
    <source>
        <dbReference type="EMBL" id="KAK7344980.1"/>
    </source>
</evidence>
<accession>A0AAN9LYX0</accession>
<protein>
    <recommendedName>
        <fullName evidence="7">Isopenicillin N synthase-like Fe(2+) 2OG dioxygenase domain-containing protein</fullName>
    </recommendedName>
</protein>
<comment type="caution">
    <text evidence="8">The sequence shown here is derived from an EMBL/GenBank/DDBJ whole genome shotgun (WGS) entry which is preliminary data.</text>
</comment>
<keyword evidence="3" id="KW-0223">Dioxygenase</keyword>
<evidence type="ECO:0000256" key="2">
    <source>
        <dbReference type="ARBA" id="ARBA00022723"/>
    </source>
</evidence>
<evidence type="ECO:0000256" key="6">
    <source>
        <dbReference type="ARBA" id="ARBA00057022"/>
    </source>
</evidence>
<dbReference type="PANTHER" id="PTHR47990">
    <property type="entry name" value="2-OXOGLUTARATE (2OG) AND FE(II)-DEPENDENT OXYGENASE SUPERFAMILY PROTEIN-RELATED"/>
    <property type="match status" value="1"/>
</dbReference>
<dbReference type="GO" id="GO:0046872">
    <property type="term" value="F:metal ion binding"/>
    <property type="evidence" value="ECO:0007669"/>
    <property type="project" value="UniProtKB-KW"/>
</dbReference>
<keyword evidence="5" id="KW-0408">Iron</keyword>
<dbReference type="Gene3D" id="2.60.120.330">
    <property type="entry name" value="B-lactam Antibiotic, Isopenicillin N Synthase, Chain"/>
    <property type="match status" value="1"/>
</dbReference>
<evidence type="ECO:0000256" key="1">
    <source>
        <dbReference type="ARBA" id="ARBA00008056"/>
    </source>
</evidence>
<evidence type="ECO:0000259" key="7">
    <source>
        <dbReference type="Pfam" id="PF03171"/>
    </source>
</evidence>
<dbReference type="InterPro" id="IPR027443">
    <property type="entry name" value="IPNS-like_sf"/>
</dbReference>
<evidence type="ECO:0000256" key="4">
    <source>
        <dbReference type="ARBA" id="ARBA00023002"/>
    </source>
</evidence>
<dbReference type="AlphaFoldDB" id="A0AAN9LYX0"/>
<comment type="similarity">
    <text evidence="1">Belongs to the iron/ascorbate-dependent oxidoreductase family.</text>
</comment>